<dbReference type="InterPro" id="IPR016123">
    <property type="entry name" value="Mog1/PsbP_a/b/a-sand"/>
</dbReference>
<gene>
    <name evidence="2" type="ORF">CY0110_15405</name>
</gene>
<organism evidence="2 3">
    <name type="scientific">Crocosphaera chwakensis CCY0110</name>
    <dbReference type="NCBI Taxonomy" id="391612"/>
    <lineage>
        <taxon>Bacteria</taxon>
        <taxon>Bacillati</taxon>
        <taxon>Cyanobacteriota</taxon>
        <taxon>Cyanophyceae</taxon>
        <taxon>Oscillatoriophycideae</taxon>
        <taxon>Chroococcales</taxon>
        <taxon>Aphanothecaceae</taxon>
        <taxon>Crocosphaera</taxon>
        <taxon>Crocosphaera chwakensis</taxon>
    </lineage>
</organism>
<dbReference type="GO" id="GO:0009654">
    <property type="term" value="C:photosystem II oxygen evolving complex"/>
    <property type="evidence" value="ECO:0007669"/>
    <property type="project" value="InterPro"/>
</dbReference>
<dbReference type="OrthoDB" id="540197at2"/>
<dbReference type="GO" id="GO:0015979">
    <property type="term" value="P:photosynthesis"/>
    <property type="evidence" value="ECO:0007669"/>
    <property type="project" value="InterPro"/>
</dbReference>
<dbReference type="PANTHER" id="PTHR31407:SF16">
    <property type="entry name" value="PSBP DOMAIN-CONTAINING PROTEIN 7, CHLOROPLASTIC"/>
    <property type="match status" value="1"/>
</dbReference>
<dbReference type="InterPro" id="IPR002683">
    <property type="entry name" value="PsbP_C"/>
</dbReference>
<dbReference type="Proteomes" id="UP000003781">
    <property type="component" value="Unassembled WGS sequence"/>
</dbReference>
<feature type="domain" description="PsbP C-terminal" evidence="1">
    <location>
        <begin position="26"/>
        <end position="182"/>
    </location>
</feature>
<dbReference type="eggNOG" id="ENOG502ZCA9">
    <property type="taxonomic scope" value="Bacteria"/>
</dbReference>
<dbReference type="RefSeq" id="WP_008277702.1">
    <property type="nucleotide sequence ID" value="NZ_AAXW01000051.1"/>
</dbReference>
<dbReference type="NCBIfam" id="NF040946">
    <property type="entry name" value="PSII_PsbP"/>
    <property type="match status" value="1"/>
</dbReference>
<reference evidence="2 3" key="1">
    <citation type="submission" date="2007-03" db="EMBL/GenBank/DDBJ databases">
        <authorList>
            <person name="Stal L."/>
            <person name="Ferriera S."/>
            <person name="Johnson J."/>
            <person name="Kravitz S."/>
            <person name="Beeson K."/>
            <person name="Sutton G."/>
            <person name="Rogers Y.-H."/>
            <person name="Friedman R."/>
            <person name="Frazier M."/>
            <person name="Venter J.C."/>
        </authorList>
    </citation>
    <scope>NUCLEOTIDE SEQUENCE [LARGE SCALE GENOMIC DNA]</scope>
    <source>
        <strain evidence="2 3">CCY0110</strain>
    </source>
</reference>
<sequence>MFKSLRIVILAIISLILFSCSIGLGGLQSYVDAGDGYQFLYPNGWVGVDVKQSSQGVDVIFRDIIEPSENLSVIVSDVDKEKTLSELGTPTEVGYYLLKQMNNNEDNDRKVDLINAESREVEGKTYYNLEYEVTLPNQAQRHNLASIAVSRGKLFTFNLSTIQKRWDKVKDLFETSVNSFSVY</sequence>
<name>A3IWE6_9CHRO</name>
<dbReference type="AlphaFoldDB" id="A3IWE6"/>
<dbReference type="SUPFAM" id="SSF55724">
    <property type="entry name" value="Mog1p/PsbP-like"/>
    <property type="match status" value="1"/>
</dbReference>
<proteinExistence type="predicted"/>
<dbReference type="EMBL" id="AAXW01000051">
    <property type="protein sequence ID" value="EAZ89197.1"/>
    <property type="molecule type" value="Genomic_DNA"/>
</dbReference>
<accession>A3IWE6</accession>
<dbReference type="GO" id="GO:0019898">
    <property type="term" value="C:extrinsic component of membrane"/>
    <property type="evidence" value="ECO:0007669"/>
    <property type="project" value="InterPro"/>
</dbReference>
<evidence type="ECO:0000313" key="2">
    <source>
        <dbReference type="EMBL" id="EAZ89197.1"/>
    </source>
</evidence>
<keyword evidence="3" id="KW-1185">Reference proteome</keyword>
<dbReference type="GO" id="GO:0005509">
    <property type="term" value="F:calcium ion binding"/>
    <property type="evidence" value="ECO:0007669"/>
    <property type="project" value="InterPro"/>
</dbReference>
<comment type="caution">
    <text evidence="2">The sequence shown here is derived from an EMBL/GenBank/DDBJ whole genome shotgun (WGS) entry which is preliminary data.</text>
</comment>
<dbReference type="Pfam" id="PF01789">
    <property type="entry name" value="PsbP"/>
    <property type="match status" value="1"/>
</dbReference>
<evidence type="ECO:0000259" key="1">
    <source>
        <dbReference type="Pfam" id="PF01789"/>
    </source>
</evidence>
<protein>
    <recommendedName>
        <fullName evidence="1">PsbP C-terminal domain-containing protein</fullName>
    </recommendedName>
</protein>
<dbReference type="Gene3D" id="3.40.1000.10">
    <property type="entry name" value="Mog1/PsbP, alpha/beta/alpha sandwich"/>
    <property type="match status" value="1"/>
</dbReference>
<dbReference type="PROSITE" id="PS51257">
    <property type="entry name" value="PROKAR_LIPOPROTEIN"/>
    <property type="match status" value="1"/>
</dbReference>
<evidence type="ECO:0000313" key="3">
    <source>
        <dbReference type="Proteomes" id="UP000003781"/>
    </source>
</evidence>
<dbReference type="PANTHER" id="PTHR31407">
    <property type="match status" value="1"/>
</dbReference>